<sequence length="1089" mass="122389">MKLRLTLALIFAFSSSASASVGYYRSPTLHQNTLVFTAEGDLWVTRVDQPEAKRLTTHPAEEKQAKLSPDGTQIAYAANYEGATEVYVIPVKGGVSKRVSFENSSVRVQGWTPDGNILYSTNNRIGPTGNWTLRKVNPKTLVVESIPLADAVEGAIDQQGKNIYFTQFGLQISTDNARNYRGGAKGELWQFKLGSKSEAKKLTGNHIGSSRQPMVHQNKLYFISDASGSDNIWSMNLEGGNFQQVTQYQDWPIRSAQINGDKIVYQHGADIKLLDLSSSKSQKLNLELTSDFPNLRERWINKPLKYMTSSRLAGKQKKIVITARGRVAIAGIDKSRLVEIATPLQSRTRNALLSHDGKWVYAINDASGENEIWRFAADGSKNSKQLTDDGSIFRWSLSLSPNGKWIAHDDRSGNLWLLNTDNARNKKILSGSDGLSPYADVNWSADSRLLAITQSHQDDERSRIVLYSLDDKKQQVLTSDKYNAYSPAFSPDGEWLYFLSDRHFKATPGAPWGDRVMGTVFDRRTQIFAYGLTQSAVFPFQSPNELMPKNSTTKDKAESKKSAKKKTKKTVEWKGLTKRLWQVPIDSGNYSNLTVNDKFLFVQDRINEPKSKPTIKSIKIKPSPELVTFTDKVAGYALSNDGKKIFVLKEGNDNANMFIVDSGDKFPKDTKGTKVVTKDWQLLLNPKQEWKQMFQDAWLMHRDFFYDKNMRGIDWNEAKKKYTPLLDRLTDRYELNEILKLMMGELNSLHSQVRGGDYPSDPSMAKTATLGAILSQTRKGVSIDHIYRYDPELPSQASPLLKPGVNAAEGDIISAVNGVKTNSVDAVNRQLRNQAGKQVLLELKRGKKQVKTVVVPASRGQDYQFRYNDWVNNNREKVSKSAPQIGYLHLHAMGSNDIANFAREFYANYRKHGLIIDVRRNRGGNIDSWIIEKLLRRAWAFWQPTTGDSFTNMQQTFRGHLVVLADQYTYSDGETFTAGVKALNLGPVIGKQTAGAGVWLRSQNRMVDNGIARAAEFAQYAIDGRWVLEGYGVKPDIEVDNLPYETFMGKDAQLEAAIAYLNKKLKEEPIPKLQAKPFSDVNTPAEDIQ</sequence>
<dbReference type="Pfam" id="PF14684">
    <property type="entry name" value="Tricorn_C1"/>
    <property type="match status" value="1"/>
</dbReference>
<feature type="compositionally biased region" description="Basic and acidic residues" evidence="10">
    <location>
        <begin position="552"/>
        <end position="561"/>
    </location>
</feature>
<dbReference type="Gene3D" id="2.30.42.10">
    <property type="match status" value="1"/>
</dbReference>
<dbReference type="EC" id="3.4.21.-" evidence="7"/>
<feature type="active site" description="Nucleophile" evidence="8">
    <location>
        <position position="971"/>
    </location>
</feature>
<dbReference type="OrthoDB" id="9758793at2"/>
<accession>A0A545UJL9</accession>
<gene>
    <name evidence="13" type="ORF">FLL46_01890</name>
</gene>
<dbReference type="SMART" id="SM00245">
    <property type="entry name" value="TSPc"/>
    <property type="match status" value="1"/>
</dbReference>
<dbReference type="InterPro" id="IPR029414">
    <property type="entry name" value="Tricorn_PDZ"/>
</dbReference>
<evidence type="ECO:0000313" key="14">
    <source>
        <dbReference type="Proteomes" id="UP000315439"/>
    </source>
</evidence>
<dbReference type="SUPFAM" id="SSF50156">
    <property type="entry name" value="PDZ domain-like"/>
    <property type="match status" value="1"/>
</dbReference>
<dbReference type="RefSeq" id="WP_142891723.1">
    <property type="nucleotide sequence ID" value="NZ_ML660160.1"/>
</dbReference>
<feature type="domain" description="Tail specific protease" evidence="12">
    <location>
        <begin position="836"/>
        <end position="1040"/>
    </location>
</feature>
<dbReference type="Proteomes" id="UP000315439">
    <property type="component" value="Unassembled WGS sequence"/>
</dbReference>
<dbReference type="PANTHER" id="PTHR43253">
    <property type="entry name" value="TRICORN PROTEASE HOMOLOG 2-RELATED"/>
    <property type="match status" value="1"/>
</dbReference>
<dbReference type="InterPro" id="IPR012393">
    <property type="entry name" value="Tricorn_protease"/>
</dbReference>
<keyword evidence="11" id="KW-0732">Signal</keyword>
<name>A0A545UJL9_9GAMM</name>
<protein>
    <recommendedName>
        <fullName evidence="7">Tricorn protease homolog</fullName>
        <ecNumber evidence="7">3.4.21.-</ecNumber>
    </recommendedName>
</protein>
<evidence type="ECO:0000256" key="7">
    <source>
        <dbReference type="PIRNR" id="PIRNR036421"/>
    </source>
</evidence>
<evidence type="ECO:0000256" key="8">
    <source>
        <dbReference type="PIRSR" id="PIRSR036421-1"/>
    </source>
</evidence>
<evidence type="ECO:0000256" key="6">
    <source>
        <dbReference type="ARBA" id="ARBA00022825"/>
    </source>
</evidence>
<dbReference type="Gene3D" id="2.120.10.60">
    <property type="entry name" value="Tricorn protease N-terminal domain"/>
    <property type="match status" value="1"/>
</dbReference>
<dbReference type="Gene3D" id="3.90.226.10">
    <property type="entry name" value="2-enoyl-CoA Hydratase, Chain A, domain 1"/>
    <property type="match status" value="1"/>
</dbReference>
<dbReference type="InterPro" id="IPR015943">
    <property type="entry name" value="WD40/YVTN_repeat-like_dom_sf"/>
</dbReference>
<dbReference type="SUPFAM" id="SSF69322">
    <property type="entry name" value="Tricorn protease domain 2"/>
    <property type="match status" value="1"/>
</dbReference>
<evidence type="ECO:0000259" key="12">
    <source>
        <dbReference type="SMART" id="SM00245"/>
    </source>
</evidence>
<evidence type="ECO:0000256" key="5">
    <source>
        <dbReference type="ARBA" id="ARBA00022801"/>
    </source>
</evidence>
<dbReference type="Pfam" id="PF14685">
    <property type="entry name" value="PDZ_Tricorn"/>
    <property type="match status" value="1"/>
</dbReference>
<feature type="active site" description="Charge relay system" evidence="8">
    <location>
        <position position="1029"/>
    </location>
</feature>
<dbReference type="GO" id="GO:0008236">
    <property type="term" value="F:serine-type peptidase activity"/>
    <property type="evidence" value="ECO:0007669"/>
    <property type="project" value="UniProtKB-UniRule"/>
</dbReference>
<feature type="chain" id="PRO_5022099391" description="Tricorn protease homolog" evidence="11">
    <location>
        <begin position="20"/>
        <end position="1089"/>
    </location>
</feature>
<dbReference type="CDD" id="cd07562">
    <property type="entry name" value="Peptidase_S41_TRI"/>
    <property type="match status" value="1"/>
</dbReference>
<comment type="caution">
    <text evidence="13">The sequence shown here is derived from an EMBL/GenBank/DDBJ whole genome shotgun (WGS) entry which is preliminary data.</text>
</comment>
<keyword evidence="3 7" id="KW-0963">Cytoplasm</keyword>
<dbReference type="PIRSF" id="PIRSF036421">
    <property type="entry name" value="Tricorn_protease"/>
    <property type="match status" value="1"/>
</dbReference>
<proteinExistence type="inferred from homology"/>
<evidence type="ECO:0000256" key="3">
    <source>
        <dbReference type="ARBA" id="ARBA00022490"/>
    </source>
</evidence>
<dbReference type="Pfam" id="PF03572">
    <property type="entry name" value="Peptidase_S41"/>
    <property type="match status" value="1"/>
</dbReference>
<evidence type="ECO:0000256" key="1">
    <source>
        <dbReference type="ARBA" id="ARBA00004496"/>
    </source>
</evidence>
<dbReference type="SUPFAM" id="SSF69304">
    <property type="entry name" value="Tricorn protease N-terminal domain"/>
    <property type="match status" value="1"/>
</dbReference>
<keyword evidence="4 7" id="KW-0645">Protease</keyword>
<dbReference type="InterPro" id="IPR036034">
    <property type="entry name" value="PDZ_sf"/>
</dbReference>
<evidence type="ECO:0000256" key="9">
    <source>
        <dbReference type="PIRSR" id="PIRSR036421-3"/>
    </source>
</evidence>
<feature type="site" description="Transition state stabilizer; via amide nitrogen" evidence="9">
    <location>
        <position position="972"/>
    </location>
</feature>
<comment type="subcellular location">
    <subcellularLocation>
        <location evidence="1 7">Cytoplasm</location>
    </subcellularLocation>
</comment>
<evidence type="ECO:0000256" key="4">
    <source>
        <dbReference type="ARBA" id="ARBA00022670"/>
    </source>
</evidence>
<organism evidence="13 14">
    <name type="scientific">Aliikangiella coralliicola</name>
    <dbReference type="NCBI Taxonomy" id="2592383"/>
    <lineage>
        <taxon>Bacteria</taxon>
        <taxon>Pseudomonadati</taxon>
        <taxon>Pseudomonadota</taxon>
        <taxon>Gammaproteobacteria</taxon>
        <taxon>Oceanospirillales</taxon>
        <taxon>Pleioneaceae</taxon>
        <taxon>Aliikangiella</taxon>
    </lineage>
</organism>
<evidence type="ECO:0000256" key="11">
    <source>
        <dbReference type="SAM" id="SignalP"/>
    </source>
</evidence>
<evidence type="ECO:0000256" key="10">
    <source>
        <dbReference type="SAM" id="MobiDB-lite"/>
    </source>
</evidence>
<dbReference type="InterPro" id="IPR005151">
    <property type="entry name" value="Tail-specific_protease"/>
</dbReference>
<comment type="similarity">
    <text evidence="2 7">Belongs to the peptidase S41B family.</text>
</comment>
<feature type="active site" description="Charge relay system" evidence="8">
    <location>
        <position position="750"/>
    </location>
</feature>
<dbReference type="InterPro" id="IPR029045">
    <property type="entry name" value="ClpP/crotonase-like_dom_sf"/>
</dbReference>
<dbReference type="Gene3D" id="3.30.750.44">
    <property type="match status" value="1"/>
</dbReference>
<dbReference type="SUPFAM" id="SSF52096">
    <property type="entry name" value="ClpP/crotonase"/>
    <property type="match status" value="1"/>
</dbReference>
<dbReference type="GO" id="GO:0005737">
    <property type="term" value="C:cytoplasm"/>
    <property type="evidence" value="ECO:0007669"/>
    <property type="project" value="UniProtKB-SubCell"/>
</dbReference>
<dbReference type="PANTHER" id="PTHR43253:SF1">
    <property type="entry name" value="TRICORN PROTEASE HOMOLOG 2-RELATED"/>
    <property type="match status" value="1"/>
</dbReference>
<reference evidence="13 14" key="1">
    <citation type="submission" date="2019-07" db="EMBL/GenBank/DDBJ databases">
        <title>Draft genome for Aliikangiella sp. M105.</title>
        <authorList>
            <person name="Wang G."/>
        </authorList>
    </citation>
    <scope>NUCLEOTIDE SEQUENCE [LARGE SCALE GENOMIC DNA]</scope>
    <source>
        <strain evidence="13 14">M105</strain>
    </source>
</reference>
<keyword evidence="14" id="KW-1185">Reference proteome</keyword>
<dbReference type="Pfam" id="PF26550">
    <property type="entry name" value="Tricorn_2nd"/>
    <property type="match status" value="1"/>
</dbReference>
<keyword evidence="5 7" id="KW-0378">Hydrolase</keyword>
<dbReference type="InterPro" id="IPR028204">
    <property type="entry name" value="Tricorn_C1"/>
</dbReference>
<dbReference type="Pfam" id="PF26549">
    <property type="entry name" value="Tricorn_N"/>
    <property type="match status" value="1"/>
</dbReference>
<evidence type="ECO:0000313" key="13">
    <source>
        <dbReference type="EMBL" id="TQV89659.1"/>
    </source>
</evidence>
<feature type="region of interest" description="Disordered" evidence="10">
    <location>
        <begin position="543"/>
        <end position="568"/>
    </location>
</feature>
<keyword evidence="6 7" id="KW-0720">Serine protease</keyword>
<dbReference type="Gene3D" id="2.130.10.10">
    <property type="entry name" value="YVTN repeat-like/Quinoprotein amine dehydrogenase"/>
    <property type="match status" value="1"/>
</dbReference>
<evidence type="ECO:0000256" key="2">
    <source>
        <dbReference type="ARBA" id="ARBA00008524"/>
    </source>
</evidence>
<dbReference type="EMBL" id="VIKS01000001">
    <property type="protein sequence ID" value="TQV89659.1"/>
    <property type="molecule type" value="Genomic_DNA"/>
</dbReference>
<feature type="signal peptide" evidence="11">
    <location>
        <begin position="1"/>
        <end position="19"/>
    </location>
</feature>
<dbReference type="AlphaFoldDB" id="A0A545UJL9"/>
<comment type="function">
    <text evidence="7">Degrades oligopeptides.</text>
</comment>
<dbReference type="GO" id="GO:0006508">
    <property type="term" value="P:proteolysis"/>
    <property type="evidence" value="ECO:0007669"/>
    <property type="project" value="UniProtKB-UniRule"/>
</dbReference>